<evidence type="ECO:0000313" key="1">
    <source>
        <dbReference type="EMBL" id="KKN51508.1"/>
    </source>
</evidence>
<accession>A0A0F9UD19</accession>
<proteinExistence type="predicted"/>
<name>A0A0F9UD19_9ZZZZ</name>
<organism evidence="1">
    <name type="scientific">marine sediment metagenome</name>
    <dbReference type="NCBI Taxonomy" id="412755"/>
    <lineage>
        <taxon>unclassified sequences</taxon>
        <taxon>metagenomes</taxon>
        <taxon>ecological metagenomes</taxon>
    </lineage>
</organism>
<dbReference type="EMBL" id="LAZR01001061">
    <property type="protein sequence ID" value="KKN51508.1"/>
    <property type="molecule type" value="Genomic_DNA"/>
</dbReference>
<reference evidence="1" key="1">
    <citation type="journal article" date="2015" name="Nature">
        <title>Complex archaea that bridge the gap between prokaryotes and eukaryotes.</title>
        <authorList>
            <person name="Spang A."/>
            <person name="Saw J.H."/>
            <person name="Jorgensen S.L."/>
            <person name="Zaremba-Niedzwiedzka K."/>
            <person name="Martijn J."/>
            <person name="Lind A.E."/>
            <person name="van Eijk R."/>
            <person name="Schleper C."/>
            <person name="Guy L."/>
            <person name="Ettema T.J."/>
        </authorList>
    </citation>
    <scope>NUCLEOTIDE SEQUENCE</scope>
</reference>
<dbReference type="AlphaFoldDB" id="A0A0F9UD19"/>
<sequence>MKCKVLVVIMLCAGCMPASQQEVVELTGLVREIIPVVREIGGENNEKVERLLTDVERVNEAVATAEDPIEVVEEGWKASEAWNPYYGYGVLGISLWKLLQKKKESDNALEEVVIGVEDSKKNGGNLKLAFNATESLITRRKVAKILSNT</sequence>
<comment type="caution">
    <text evidence="1">The sequence shown here is derived from an EMBL/GenBank/DDBJ whole genome shotgun (WGS) entry which is preliminary data.</text>
</comment>
<gene>
    <name evidence="1" type="ORF">LCGC14_0622000</name>
</gene>
<protein>
    <submittedName>
        <fullName evidence="1">Uncharacterized protein</fullName>
    </submittedName>
</protein>